<feature type="transmembrane region" description="Helical" evidence="1">
    <location>
        <begin position="107"/>
        <end position="133"/>
    </location>
</feature>
<accession>A0A3P7NGP7</accession>
<dbReference type="EMBL" id="UYRU01045598">
    <property type="protein sequence ID" value="VDN08679.1"/>
    <property type="molecule type" value="Genomic_DNA"/>
</dbReference>
<dbReference type="Proteomes" id="UP000281553">
    <property type="component" value="Unassembled WGS sequence"/>
</dbReference>
<keyword evidence="1" id="KW-1133">Transmembrane helix</keyword>
<evidence type="ECO:0000313" key="2">
    <source>
        <dbReference type="EMBL" id="VDN08679.1"/>
    </source>
</evidence>
<sequence>MATKREHNIHIKKAVMFKLTHRGWQLKQPDFVKRLIRSKFDYPEVQNPLQEASNFTMMAVKDAYGLQVAHCLKKCNCQRRKASSLKFVRHVWRAVHRIWRLFMRLVAALRAFVVRVVFIGITIAIICLLPLLLDLHIATQAYLDPESFSGSVEKW</sequence>
<evidence type="ECO:0000313" key="3">
    <source>
        <dbReference type="Proteomes" id="UP000281553"/>
    </source>
</evidence>
<keyword evidence="3" id="KW-1185">Reference proteome</keyword>
<organism evidence="2 3">
    <name type="scientific">Dibothriocephalus latus</name>
    <name type="common">Fish tapeworm</name>
    <name type="synonym">Diphyllobothrium latum</name>
    <dbReference type="NCBI Taxonomy" id="60516"/>
    <lineage>
        <taxon>Eukaryota</taxon>
        <taxon>Metazoa</taxon>
        <taxon>Spiralia</taxon>
        <taxon>Lophotrochozoa</taxon>
        <taxon>Platyhelminthes</taxon>
        <taxon>Cestoda</taxon>
        <taxon>Eucestoda</taxon>
        <taxon>Diphyllobothriidea</taxon>
        <taxon>Diphyllobothriidae</taxon>
        <taxon>Dibothriocephalus</taxon>
    </lineage>
</organism>
<name>A0A3P7NGP7_DIBLA</name>
<dbReference type="AlphaFoldDB" id="A0A3P7NGP7"/>
<gene>
    <name evidence="2" type="ORF">DILT_LOCUS4510</name>
</gene>
<keyword evidence="1" id="KW-0812">Transmembrane</keyword>
<evidence type="ECO:0000256" key="1">
    <source>
        <dbReference type="SAM" id="Phobius"/>
    </source>
</evidence>
<proteinExistence type="predicted"/>
<reference evidence="2 3" key="1">
    <citation type="submission" date="2018-11" db="EMBL/GenBank/DDBJ databases">
        <authorList>
            <consortium name="Pathogen Informatics"/>
        </authorList>
    </citation>
    <scope>NUCLEOTIDE SEQUENCE [LARGE SCALE GENOMIC DNA]</scope>
</reference>
<keyword evidence="1" id="KW-0472">Membrane</keyword>
<protein>
    <submittedName>
        <fullName evidence="2">Uncharacterized protein</fullName>
    </submittedName>
</protein>